<evidence type="ECO:0000313" key="1">
    <source>
        <dbReference type="EMBL" id="KAJ8628898.1"/>
    </source>
</evidence>
<name>A0ACC2L6I9_PERAE</name>
<protein>
    <submittedName>
        <fullName evidence="1">Uncharacterized protein</fullName>
    </submittedName>
</protein>
<proteinExistence type="predicted"/>
<dbReference type="Proteomes" id="UP001234297">
    <property type="component" value="Chromosome 7"/>
</dbReference>
<accession>A0ACC2L6I9</accession>
<comment type="caution">
    <text evidence="1">The sequence shown here is derived from an EMBL/GenBank/DDBJ whole genome shotgun (WGS) entry which is preliminary data.</text>
</comment>
<organism evidence="1 2">
    <name type="scientific">Persea americana</name>
    <name type="common">Avocado</name>
    <dbReference type="NCBI Taxonomy" id="3435"/>
    <lineage>
        <taxon>Eukaryota</taxon>
        <taxon>Viridiplantae</taxon>
        <taxon>Streptophyta</taxon>
        <taxon>Embryophyta</taxon>
        <taxon>Tracheophyta</taxon>
        <taxon>Spermatophyta</taxon>
        <taxon>Magnoliopsida</taxon>
        <taxon>Magnoliidae</taxon>
        <taxon>Laurales</taxon>
        <taxon>Lauraceae</taxon>
        <taxon>Persea</taxon>
    </lineage>
</organism>
<dbReference type="EMBL" id="CM056815">
    <property type="protein sequence ID" value="KAJ8628898.1"/>
    <property type="molecule type" value="Genomic_DNA"/>
</dbReference>
<keyword evidence="2" id="KW-1185">Reference proteome</keyword>
<sequence>MSSLPTTSHGASSRSWPSPRRRRLDEEEQGSFREFSDEDDTIAIAIPLSIEIEQQDAPQIQGAAPQNSWNNSMPLNESELGSNIMSYAVPIILGVAQLLIGLHLFGVF</sequence>
<reference evidence="1 2" key="1">
    <citation type="journal article" date="2022" name="Hortic Res">
        <title>A haplotype resolved chromosomal level avocado genome allows analysis of novel avocado genes.</title>
        <authorList>
            <person name="Nath O."/>
            <person name="Fletcher S.J."/>
            <person name="Hayward A."/>
            <person name="Shaw L.M."/>
            <person name="Masouleh A.K."/>
            <person name="Furtado A."/>
            <person name="Henry R.J."/>
            <person name="Mitter N."/>
        </authorList>
    </citation>
    <scope>NUCLEOTIDE SEQUENCE [LARGE SCALE GENOMIC DNA]</scope>
    <source>
        <strain evidence="2">cv. Hass</strain>
    </source>
</reference>
<gene>
    <name evidence="1" type="ORF">MRB53_022221</name>
</gene>
<evidence type="ECO:0000313" key="2">
    <source>
        <dbReference type="Proteomes" id="UP001234297"/>
    </source>
</evidence>